<gene>
    <name evidence="1" type="ORF">RHGRI_012294</name>
</gene>
<dbReference type="PANTHER" id="PTHR22939">
    <property type="entry name" value="SERINE PROTEASE FAMILY S1C HTRA-RELATED"/>
    <property type="match status" value="1"/>
</dbReference>
<proteinExistence type="predicted"/>
<sequence length="613" mass="67089">MHGHTLLYQLLHKGHRSSGAVRSVNTSGGHSQSYQLGDYGLVFRIPVLDPLIGSYSLIVREDQIHQISIDWASRGVYRWQGVWRYSQELLYIQVIMPNNFKDDKIQKVKSGTLRLKTRIVHHGLFLESMVGAGILLNKKGYVLTNAHVVSHDFDFEVPGEGALAQRWLAGKVVANFYSGVQCDAEVLSVDIGNDLALLKIPESVIKPYNIPCEFSKGVRDGADLFVVGHPNGPPFNVKFGYVSNRSRPPSDIPWDILNGGFAHSLEHMDPAMKFLELQVEAPPGFSGGPLSTVDGLMFGVLHAGIEGTACYGIPVAIIKSAVRRMLNRSRSPGYDTLLYQLLHKGHRSSGAVRSVNTSGVWPSLHNKSALLLPWMQRAQDFQTLPSFAQPCLRSYEIGSYGFPAGILLNKKGYVLTNAHVVSHDFDFEVPGEGALAPRWLAGKVVANFYGGVQCDAEVLSVDIGNDLALLKIPESVIKPYNSPCEFSKGVRDGADLFVVGHPNGPPFNVKFGYVSNRSRPPSDIPWDILNGGFPHSLEHMDPAMKFLELQVEAPPGFSGGPLSTVDGLMFGVLHAGIEGTACYGIPVAIIKSAVRRMLNRSRSPGYDVFCHLN</sequence>
<dbReference type="SUPFAM" id="SSF50494">
    <property type="entry name" value="Trypsin-like serine proteases"/>
    <property type="match status" value="2"/>
</dbReference>
<dbReference type="Gene3D" id="2.40.10.120">
    <property type="match status" value="2"/>
</dbReference>
<dbReference type="AlphaFoldDB" id="A0AAV6KQZ7"/>
<reference evidence="1" key="1">
    <citation type="submission" date="2020-08" db="EMBL/GenBank/DDBJ databases">
        <title>Plant Genome Project.</title>
        <authorList>
            <person name="Zhang R.-G."/>
        </authorList>
    </citation>
    <scope>NUCLEOTIDE SEQUENCE</scope>
    <source>
        <strain evidence="1">WSP0</strain>
        <tissue evidence="1">Leaf</tissue>
    </source>
</reference>
<dbReference type="Pfam" id="PF13365">
    <property type="entry name" value="Trypsin_2"/>
    <property type="match status" value="2"/>
</dbReference>
<dbReference type="PANTHER" id="PTHR22939:SF129">
    <property type="entry name" value="SERINE PROTEASE HTRA2, MITOCHONDRIAL"/>
    <property type="match status" value="1"/>
</dbReference>
<keyword evidence="2" id="KW-1185">Reference proteome</keyword>
<dbReference type="EMBL" id="JACTNZ010000004">
    <property type="protein sequence ID" value="KAG5554684.1"/>
    <property type="molecule type" value="Genomic_DNA"/>
</dbReference>
<protein>
    <submittedName>
        <fullName evidence="1">Uncharacterized protein</fullName>
    </submittedName>
</protein>
<organism evidence="1 2">
    <name type="scientific">Rhododendron griersonianum</name>
    <dbReference type="NCBI Taxonomy" id="479676"/>
    <lineage>
        <taxon>Eukaryota</taxon>
        <taxon>Viridiplantae</taxon>
        <taxon>Streptophyta</taxon>
        <taxon>Embryophyta</taxon>
        <taxon>Tracheophyta</taxon>
        <taxon>Spermatophyta</taxon>
        <taxon>Magnoliopsida</taxon>
        <taxon>eudicotyledons</taxon>
        <taxon>Gunneridae</taxon>
        <taxon>Pentapetalae</taxon>
        <taxon>asterids</taxon>
        <taxon>Ericales</taxon>
        <taxon>Ericaceae</taxon>
        <taxon>Ericoideae</taxon>
        <taxon>Rhodoreae</taxon>
        <taxon>Rhododendron</taxon>
    </lineage>
</organism>
<dbReference type="InterPro" id="IPR009003">
    <property type="entry name" value="Peptidase_S1_PA"/>
</dbReference>
<dbReference type="Proteomes" id="UP000823749">
    <property type="component" value="Chromosome 4"/>
</dbReference>
<name>A0AAV6KQZ7_9ERIC</name>
<evidence type="ECO:0000313" key="1">
    <source>
        <dbReference type="EMBL" id="KAG5554684.1"/>
    </source>
</evidence>
<evidence type="ECO:0000313" key="2">
    <source>
        <dbReference type="Proteomes" id="UP000823749"/>
    </source>
</evidence>
<accession>A0AAV6KQZ7</accession>
<comment type="caution">
    <text evidence="1">The sequence shown here is derived from an EMBL/GenBank/DDBJ whole genome shotgun (WGS) entry which is preliminary data.</text>
</comment>